<dbReference type="Pfam" id="PF20029">
    <property type="entry name" value="DUF6436"/>
    <property type="match status" value="1"/>
</dbReference>
<reference evidence="3 4" key="1">
    <citation type="submission" date="2022-11" db="EMBL/GenBank/DDBJ databases">
        <title>Viruses from the air-sea interface of a natural surface slick.</title>
        <authorList>
            <person name="Rahlff J."/>
            <person name="Holmfeldt K."/>
        </authorList>
    </citation>
    <scope>NUCLEOTIDE SEQUENCE [LARGE SCALE GENOMIC DNA]</scope>
    <source>
        <strain evidence="3 4">SMS4</strain>
    </source>
</reference>
<evidence type="ECO:0000313" key="4">
    <source>
        <dbReference type="Proteomes" id="UP001231109"/>
    </source>
</evidence>
<protein>
    <submittedName>
        <fullName evidence="3">DUF6436 domain-containing protein</fullName>
    </submittedName>
</protein>
<evidence type="ECO:0000259" key="2">
    <source>
        <dbReference type="Pfam" id="PF20029"/>
    </source>
</evidence>
<evidence type="ECO:0000256" key="1">
    <source>
        <dbReference type="SAM" id="Phobius"/>
    </source>
</evidence>
<dbReference type="Proteomes" id="UP001231109">
    <property type="component" value="Unassembled WGS sequence"/>
</dbReference>
<sequence length="175" mass="19817">MTYRNRIRLVSLIFFLWLISISAGLFFFGNQNYGIFDSAGMWYQHDASQFSITQLGIDEIAGTQVVHVRQEACPCNKLTEKHKEAFSRLYHLPDAVQFEREMLDIHRTQFRLPATPAILIFRAGKLIYAGPYSSGPMCSGSNSFIAPIIRDEMILKGAWLNGEVNTCRCVVNSTS</sequence>
<keyword evidence="1" id="KW-0472">Membrane</keyword>
<evidence type="ECO:0000313" key="3">
    <source>
        <dbReference type="EMBL" id="MDP5134723.1"/>
    </source>
</evidence>
<organism evidence="3 4">
    <name type="scientific">Rheinheimera baltica</name>
    <dbReference type="NCBI Taxonomy" id="67576"/>
    <lineage>
        <taxon>Bacteria</taxon>
        <taxon>Pseudomonadati</taxon>
        <taxon>Pseudomonadota</taxon>
        <taxon>Gammaproteobacteria</taxon>
        <taxon>Chromatiales</taxon>
        <taxon>Chromatiaceae</taxon>
        <taxon>Rheinheimera</taxon>
    </lineage>
</organism>
<name>A0ABT9HUB3_9GAMM</name>
<dbReference type="EMBL" id="JAPJDZ010000002">
    <property type="protein sequence ID" value="MDP5134723.1"/>
    <property type="molecule type" value="Genomic_DNA"/>
</dbReference>
<keyword evidence="4" id="KW-1185">Reference proteome</keyword>
<accession>A0ABT9HUB3</accession>
<dbReference type="InterPro" id="IPR045494">
    <property type="entry name" value="DUF6436"/>
</dbReference>
<proteinExistence type="predicted"/>
<comment type="caution">
    <text evidence="3">The sequence shown here is derived from an EMBL/GenBank/DDBJ whole genome shotgun (WGS) entry which is preliminary data.</text>
</comment>
<dbReference type="RefSeq" id="WP_305973426.1">
    <property type="nucleotide sequence ID" value="NZ_JAPJDZ010000002.1"/>
</dbReference>
<feature type="transmembrane region" description="Helical" evidence="1">
    <location>
        <begin position="7"/>
        <end position="28"/>
    </location>
</feature>
<gene>
    <name evidence="3" type="ORF">ORJ04_02010</name>
</gene>
<feature type="domain" description="DUF6436" evidence="2">
    <location>
        <begin position="58"/>
        <end position="170"/>
    </location>
</feature>
<keyword evidence="1" id="KW-0812">Transmembrane</keyword>
<keyword evidence="1" id="KW-1133">Transmembrane helix</keyword>